<gene>
    <name evidence="3" type="ORF">FHT02_001464</name>
</gene>
<evidence type="ECO:0000313" key="4">
    <source>
        <dbReference type="Proteomes" id="UP000527143"/>
    </source>
</evidence>
<dbReference type="InterPro" id="IPR019563">
    <property type="entry name" value="GH97_catalytic"/>
</dbReference>
<evidence type="ECO:0000256" key="1">
    <source>
        <dbReference type="SAM" id="SignalP"/>
    </source>
</evidence>
<feature type="domain" description="Glycosyl-hydrolase 97 catalytic" evidence="2">
    <location>
        <begin position="77"/>
        <end position="105"/>
    </location>
</feature>
<proteinExistence type="predicted"/>
<evidence type="ECO:0000313" key="3">
    <source>
        <dbReference type="EMBL" id="MBB5710236.1"/>
    </source>
</evidence>
<keyword evidence="4" id="KW-1185">Reference proteome</keyword>
<comment type="caution">
    <text evidence="3">The sequence shown here is derived from an EMBL/GenBank/DDBJ whole genome shotgun (WGS) entry which is preliminary data.</text>
</comment>
<keyword evidence="1" id="KW-0732">Signal</keyword>
<accession>A0A840YLD3</accession>
<organism evidence="3 4">
    <name type="scientific">Sphingomonas xinjiangensis</name>
    <dbReference type="NCBI Taxonomy" id="643568"/>
    <lineage>
        <taxon>Bacteria</taxon>
        <taxon>Pseudomonadati</taxon>
        <taxon>Pseudomonadota</taxon>
        <taxon>Alphaproteobacteria</taxon>
        <taxon>Sphingomonadales</taxon>
        <taxon>Sphingomonadaceae</taxon>
        <taxon>Sphingomonas</taxon>
    </lineage>
</organism>
<dbReference type="InterPro" id="IPR013785">
    <property type="entry name" value="Aldolase_TIM"/>
</dbReference>
<dbReference type="EMBL" id="JACIJF010000003">
    <property type="protein sequence ID" value="MBB5710236.1"/>
    <property type="molecule type" value="Genomic_DNA"/>
</dbReference>
<evidence type="ECO:0000259" key="2">
    <source>
        <dbReference type="Pfam" id="PF10566"/>
    </source>
</evidence>
<dbReference type="PANTHER" id="PTHR35803:SF1">
    <property type="entry name" value="GLUCAN 1,4-ALPHA-GLUCOSIDASE SUSB"/>
    <property type="match status" value="1"/>
</dbReference>
<dbReference type="InterPro" id="IPR052720">
    <property type="entry name" value="Glycosyl_hydrolase_97"/>
</dbReference>
<sequence length="207" mass="22317">MTKALLGGALALLATSSAYAQIAPVVQATGTSPDKPIQVAITLDDDGRPTYAVTRRGTAVVAPSRLGVMFTDAPKIEHKVGIDSHEPIKDTGLRRTYPNWLAREGGRGMEYNAWPGKNPPEHEANMFFTQWLGGPMDFAPRVLSLEGSEGSPLQSTEAKQLALNVVIYSIVIERRQVRRGDTRTVALAPGRGQAIRFVAAGGKARRL</sequence>
<dbReference type="PANTHER" id="PTHR35803">
    <property type="entry name" value="GLUCAN 1,4-ALPHA-GLUCOSIDASE SUSB-RELATED"/>
    <property type="match status" value="1"/>
</dbReference>
<feature type="signal peptide" evidence="1">
    <location>
        <begin position="1"/>
        <end position="20"/>
    </location>
</feature>
<dbReference type="Proteomes" id="UP000527143">
    <property type="component" value="Unassembled WGS sequence"/>
</dbReference>
<dbReference type="Gene3D" id="3.20.20.70">
    <property type="entry name" value="Aldolase class I"/>
    <property type="match status" value="1"/>
</dbReference>
<protein>
    <recommendedName>
        <fullName evidence="2">Glycosyl-hydrolase 97 catalytic domain-containing protein</fullName>
    </recommendedName>
</protein>
<reference evidence="3 4" key="1">
    <citation type="submission" date="2020-08" db="EMBL/GenBank/DDBJ databases">
        <title>Genomic Encyclopedia of Type Strains, Phase IV (KMG-IV): sequencing the most valuable type-strain genomes for metagenomic binning, comparative biology and taxonomic classification.</title>
        <authorList>
            <person name="Goeker M."/>
        </authorList>
    </citation>
    <scope>NUCLEOTIDE SEQUENCE [LARGE SCALE GENOMIC DNA]</scope>
    <source>
        <strain evidence="3 4">DSM 26736</strain>
    </source>
</reference>
<name>A0A840YLD3_9SPHN</name>
<dbReference type="Pfam" id="PF10566">
    <property type="entry name" value="Glyco_hydro_97"/>
    <property type="match status" value="1"/>
</dbReference>
<dbReference type="AlphaFoldDB" id="A0A840YLD3"/>
<feature type="chain" id="PRO_5032761919" description="Glycosyl-hydrolase 97 catalytic domain-containing protein" evidence="1">
    <location>
        <begin position="21"/>
        <end position="207"/>
    </location>
</feature>